<dbReference type="AlphaFoldDB" id="A0A1G7UAR0"/>
<dbReference type="CDD" id="cd03241">
    <property type="entry name" value="ABC_RecN"/>
    <property type="match status" value="2"/>
</dbReference>
<dbReference type="GO" id="GO:0006281">
    <property type="term" value="P:DNA repair"/>
    <property type="evidence" value="ECO:0007669"/>
    <property type="project" value="UniProtKB-KW"/>
</dbReference>
<dbReference type="GO" id="GO:0005524">
    <property type="term" value="F:ATP binding"/>
    <property type="evidence" value="ECO:0007669"/>
    <property type="project" value="UniProtKB-KW"/>
</dbReference>
<keyword evidence="7 9" id="KW-0234">DNA repair</keyword>
<dbReference type="Gene3D" id="3.40.50.300">
    <property type="entry name" value="P-loop containing nucleotide triphosphate hydrolases"/>
    <property type="match status" value="2"/>
</dbReference>
<evidence type="ECO:0000256" key="9">
    <source>
        <dbReference type="PIRNR" id="PIRNR003128"/>
    </source>
</evidence>
<dbReference type="PANTHER" id="PTHR11059:SF0">
    <property type="entry name" value="DNA REPAIR PROTEIN RECN"/>
    <property type="match status" value="1"/>
</dbReference>
<evidence type="ECO:0000256" key="6">
    <source>
        <dbReference type="ARBA" id="ARBA00022840"/>
    </source>
</evidence>
<proteinExistence type="inferred from homology"/>
<dbReference type="GO" id="GO:0043590">
    <property type="term" value="C:bacterial nucleoid"/>
    <property type="evidence" value="ECO:0007669"/>
    <property type="project" value="TreeGrafter"/>
</dbReference>
<accession>A0A1G7UAR0</accession>
<evidence type="ECO:0000256" key="3">
    <source>
        <dbReference type="ARBA" id="ARBA00021315"/>
    </source>
</evidence>
<dbReference type="FunFam" id="3.40.50.300:FF:000319">
    <property type="entry name" value="DNA repair protein RecN"/>
    <property type="match status" value="1"/>
</dbReference>
<protein>
    <recommendedName>
        <fullName evidence="3 9">DNA repair protein RecN</fullName>
    </recommendedName>
    <alternativeName>
        <fullName evidence="8 9">Recombination protein N</fullName>
    </alternativeName>
</protein>
<evidence type="ECO:0000256" key="1">
    <source>
        <dbReference type="ARBA" id="ARBA00003618"/>
    </source>
</evidence>
<comment type="similarity">
    <text evidence="2 9">Belongs to the RecN family.</text>
</comment>
<evidence type="ECO:0000256" key="5">
    <source>
        <dbReference type="ARBA" id="ARBA00022763"/>
    </source>
</evidence>
<evidence type="ECO:0000256" key="8">
    <source>
        <dbReference type="ARBA" id="ARBA00033408"/>
    </source>
</evidence>
<reference evidence="13" key="1">
    <citation type="submission" date="2016-10" db="EMBL/GenBank/DDBJ databases">
        <authorList>
            <person name="Varghese N."/>
            <person name="Submissions S."/>
        </authorList>
    </citation>
    <scope>NUCLEOTIDE SEQUENCE [LARGE SCALE GENOMIC DNA]</scope>
    <source>
        <strain evidence="13">930I</strain>
    </source>
</reference>
<dbReference type="RefSeq" id="WP_092614198.1">
    <property type="nucleotide sequence ID" value="NZ_FNCV01000001.1"/>
</dbReference>
<evidence type="ECO:0000256" key="10">
    <source>
        <dbReference type="SAM" id="Coils"/>
    </source>
</evidence>
<evidence type="ECO:0000256" key="2">
    <source>
        <dbReference type="ARBA" id="ARBA00009441"/>
    </source>
</evidence>
<dbReference type="Proteomes" id="UP000217076">
    <property type="component" value="Unassembled WGS sequence"/>
</dbReference>
<dbReference type="GO" id="GO:0006310">
    <property type="term" value="P:DNA recombination"/>
    <property type="evidence" value="ECO:0007669"/>
    <property type="project" value="InterPro"/>
</dbReference>
<gene>
    <name evidence="12" type="ORF">SAMN05421742_101265</name>
</gene>
<dbReference type="NCBIfam" id="TIGR00634">
    <property type="entry name" value="recN"/>
    <property type="match status" value="1"/>
</dbReference>
<keyword evidence="6" id="KW-0067">ATP-binding</keyword>
<dbReference type="STRING" id="83401.SAMN05421742_101265"/>
<evidence type="ECO:0000256" key="4">
    <source>
        <dbReference type="ARBA" id="ARBA00022741"/>
    </source>
</evidence>
<dbReference type="GO" id="GO:0009432">
    <property type="term" value="P:SOS response"/>
    <property type="evidence" value="ECO:0007669"/>
    <property type="project" value="TreeGrafter"/>
</dbReference>
<comment type="function">
    <text evidence="1 9">May be involved in recombinational repair of damaged DNA.</text>
</comment>
<keyword evidence="10" id="KW-0175">Coiled coil</keyword>
<dbReference type="InterPro" id="IPR004604">
    <property type="entry name" value="DNA_recomb/repair_RecN"/>
</dbReference>
<dbReference type="Pfam" id="PF02463">
    <property type="entry name" value="SMC_N"/>
    <property type="match status" value="1"/>
</dbReference>
<keyword evidence="5 9" id="KW-0227">DNA damage</keyword>
<evidence type="ECO:0000313" key="13">
    <source>
        <dbReference type="Proteomes" id="UP000217076"/>
    </source>
</evidence>
<organism evidence="12 13">
    <name type="scientific">Roseospirillum parvum</name>
    <dbReference type="NCBI Taxonomy" id="83401"/>
    <lineage>
        <taxon>Bacteria</taxon>
        <taxon>Pseudomonadati</taxon>
        <taxon>Pseudomonadota</taxon>
        <taxon>Alphaproteobacteria</taxon>
        <taxon>Rhodospirillales</taxon>
        <taxon>Rhodospirillaceae</taxon>
        <taxon>Roseospirillum</taxon>
    </lineage>
</organism>
<name>A0A1G7UAR0_9PROT</name>
<dbReference type="NCBIfam" id="NF008121">
    <property type="entry name" value="PRK10869.1"/>
    <property type="match status" value="1"/>
</dbReference>
<evidence type="ECO:0000256" key="7">
    <source>
        <dbReference type="ARBA" id="ARBA00023204"/>
    </source>
</evidence>
<dbReference type="PIRSF" id="PIRSF003128">
    <property type="entry name" value="RecN"/>
    <property type="match status" value="1"/>
</dbReference>
<feature type="domain" description="RecF/RecN/SMC N-terminal" evidence="11">
    <location>
        <begin position="14"/>
        <end position="510"/>
    </location>
</feature>
<sequence>MLVSLSIRDVVLIDRLDLEVPAGLAVFTGETGAGKSILLDSLSLALGARADSSLVRPGAERLTVAARFEPPPGHAALALLAEHDIEPEEDGALILRRTLSAEGRSKATVNDQPASVGLLRQLGDCLVEIHGQFESHGLLDPRTHRPLLDSFAGLAQPLAATRAAHAGWRTAAKARAAAEAELKAARAEEDTLRHHLAELEALAPAPGEEGTLAEARTRMMHGERLLEGMNAALAALKGSDDGPETALATATRHLERVAPQAAGRLDGVIGGLERASVELAEALAALEAAAADIDLDPSHLESVEERLFALRALARKHHVEVDDLADRLADIRRRLDALEDGGADLARLAKAEQAARQDYVAAARALSKARTQAAANLDRRIATELPPLKLDKARFRTALTELPEAEWSAEGVDGIAFEVATNPGRDPGPLNKVASGGELARLMLALKVVLAADGTAPTLIFDEVDSGIGGATAAAVGERLARLGETLQVLVVTHSPQVAAKGAHHWRVAKRPAAKGKAELTTVVEPLDAAARAEEVARMLAADTVTEEARAAARRLLEPTR</sequence>
<dbReference type="InterPro" id="IPR027417">
    <property type="entry name" value="P-loop_NTPase"/>
</dbReference>
<feature type="coiled-coil region" evidence="10">
    <location>
        <begin position="175"/>
        <end position="202"/>
    </location>
</feature>
<dbReference type="SUPFAM" id="SSF52540">
    <property type="entry name" value="P-loop containing nucleoside triphosphate hydrolases"/>
    <property type="match status" value="2"/>
</dbReference>
<keyword evidence="4" id="KW-0547">Nucleotide-binding</keyword>
<keyword evidence="13" id="KW-1185">Reference proteome</keyword>
<evidence type="ECO:0000313" key="12">
    <source>
        <dbReference type="EMBL" id="SDG44448.1"/>
    </source>
</evidence>
<dbReference type="PANTHER" id="PTHR11059">
    <property type="entry name" value="DNA REPAIR PROTEIN RECN"/>
    <property type="match status" value="1"/>
</dbReference>
<dbReference type="EMBL" id="FNCV01000001">
    <property type="protein sequence ID" value="SDG44448.1"/>
    <property type="molecule type" value="Genomic_DNA"/>
</dbReference>
<dbReference type="FunFam" id="3.40.50.300:FF:000356">
    <property type="entry name" value="DNA repair protein RecN"/>
    <property type="match status" value="1"/>
</dbReference>
<evidence type="ECO:0000259" key="11">
    <source>
        <dbReference type="Pfam" id="PF02463"/>
    </source>
</evidence>
<dbReference type="InterPro" id="IPR003395">
    <property type="entry name" value="RecF/RecN/SMC_N"/>
</dbReference>